<dbReference type="Proteomes" id="UP000694501">
    <property type="component" value="Unassembled WGS sequence"/>
</dbReference>
<keyword evidence="1" id="KW-0812">Transmembrane</keyword>
<gene>
    <name evidence="2" type="ORF">JGS22_009895</name>
</gene>
<evidence type="ECO:0000256" key="1">
    <source>
        <dbReference type="SAM" id="Phobius"/>
    </source>
</evidence>
<keyword evidence="1" id="KW-0472">Membrane</keyword>
<comment type="caution">
    <text evidence="2">The sequence shown here is derived from an EMBL/GenBank/DDBJ whole genome shotgun (WGS) entry which is preliminary data.</text>
</comment>
<dbReference type="NCBIfam" id="NF038354">
    <property type="entry name" value="trnsprt_adja_43"/>
    <property type="match status" value="1"/>
</dbReference>
<dbReference type="InterPro" id="IPR049820">
    <property type="entry name" value="Trnsprt_adja_ssu-like"/>
</dbReference>
<dbReference type="EMBL" id="JAELVF020000001">
    <property type="protein sequence ID" value="MBU7597920.1"/>
    <property type="molecule type" value="Genomic_DNA"/>
</dbReference>
<dbReference type="RefSeq" id="WP_211042672.1">
    <property type="nucleotide sequence ID" value="NZ_JAELVF020000001.1"/>
</dbReference>
<organism evidence="2 3">
    <name type="scientific">Streptomyces tardus</name>
    <dbReference type="NCBI Taxonomy" id="2780544"/>
    <lineage>
        <taxon>Bacteria</taxon>
        <taxon>Bacillati</taxon>
        <taxon>Actinomycetota</taxon>
        <taxon>Actinomycetes</taxon>
        <taxon>Kitasatosporales</taxon>
        <taxon>Streptomycetaceae</taxon>
        <taxon>Streptomyces</taxon>
    </lineage>
</organism>
<feature type="transmembrane region" description="Helical" evidence="1">
    <location>
        <begin position="6"/>
        <end position="29"/>
    </location>
</feature>
<protein>
    <submittedName>
        <fullName evidence="2">Transporter small subunit</fullName>
    </submittedName>
</protein>
<reference evidence="2" key="1">
    <citation type="submission" date="2021-06" db="EMBL/GenBank/DDBJ databases">
        <title>Sequencing of actinobacteria type strains.</title>
        <authorList>
            <person name="Nguyen G.-S."/>
            <person name="Wentzel A."/>
        </authorList>
    </citation>
    <scope>NUCLEOTIDE SEQUENCE</scope>
    <source>
        <strain evidence="2">P38-E01</strain>
    </source>
</reference>
<keyword evidence="3" id="KW-1185">Reference proteome</keyword>
<proteinExistence type="predicted"/>
<keyword evidence="1" id="KW-1133">Transmembrane helix</keyword>
<sequence>MTTAVLTAYVLVWPVIVAGVLFVISRAFLSEWAAARREGKPMI</sequence>
<accession>A0A949N1K3</accession>
<evidence type="ECO:0000313" key="2">
    <source>
        <dbReference type="EMBL" id="MBU7597920.1"/>
    </source>
</evidence>
<dbReference type="AlphaFoldDB" id="A0A949N1K3"/>
<evidence type="ECO:0000313" key="3">
    <source>
        <dbReference type="Proteomes" id="UP000694501"/>
    </source>
</evidence>
<name>A0A949N1K3_9ACTN</name>